<name>A0ABW2TMV6_9PSEU</name>
<proteinExistence type="predicted"/>
<reference evidence="3" key="1">
    <citation type="journal article" date="2019" name="Int. J. Syst. Evol. Microbiol.">
        <title>The Global Catalogue of Microorganisms (GCM) 10K type strain sequencing project: providing services to taxonomists for standard genome sequencing and annotation.</title>
        <authorList>
            <consortium name="The Broad Institute Genomics Platform"/>
            <consortium name="The Broad Institute Genome Sequencing Center for Infectious Disease"/>
            <person name="Wu L."/>
            <person name="Ma J."/>
        </authorList>
    </citation>
    <scope>NUCLEOTIDE SEQUENCE [LARGE SCALE GENOMIC DNA]</scope>
    <source>
        <strain evidence="3">JCM 17695</strain>
    </source>
</reference>
<gene>
    <name evidence="2" type="ORF">ACFQV2_17885</name>
</gene>
<accession>A0ABW2TMV6</accession>
<dbReference type="EMBL" id="JBHTEY010000004">
    <property type="protein sequence ID" value="MFC7615102.1"/>
    <property type="molecule type" value="Genomic_DNA"/>
</dbReference>
<feature type="region of interest" description="Disordered" evidence="1">
    <location>
        <begin position="23"/>
        <end position="75"/>
    </location>
</feature>
<evidence type="ECO:0000313" key="3">
    <source>
        <dbReference type="Proteomes" id="UP001596512"/>
    </source>
</evidence>
<evidence type="ECO:0000313" key="2">
    <source>
        <dbReference type="EMBL" id="MFC7615102.1"/>
    </source>
</evidence>
<keyword evidence="3" id="KW-1185">Reference proteome</keyword>
<sequence>MDSTGTSPVWWATSRVPVGPERAVTAADPMPGQRARTPSTSPRVTRLPRTFTWSSSLPRYSSEPSGSQRARSPVR</sequence>
<feature type="compositionally biased region" description="Low complexity" evidence="1">
    <location>
        <begin position="54"/>
        <end position="67"/>
    </location>
</feature>
<protein>
    <submittedName>
        <fullName evidence="2">Uncharacterized protein</fullName>
    </submittedName>
</protein>
<comment type="caution">
    <text evidence="2">The sequence shown here is derived from an EMBL/GenBank/DDBJ whole genome shotgun (WGS) entry which is preliminary data.</text>
</comment>
<dbReference type="Proteomes" id="UP001596512">
    <property type="component" value="Unassembled WGS sequence"/>
</dbReference>
<evidence type="ECO:0000256" key="1">
    <source>
        <dbReference type="SAM" id="MobiDB-lite"/>
    </source>
</evidence>
<organism evidence="2 3">
    <name type="scientific">Actinokineospora soli</name>
    <dbReference type="NCBI Taxonomy" id="1048753"/>
    <lineage>
        <taxon>Bacteria</taxon>
        <taxon>Bacillati</taxon>
        <taxon>Actinomycetota</taxon>
        <taxon>Actinomycetes</taxon>
        <taxon>Pseudonocardiales</taxon>
        <taxon>Pseudonocardiaceae</taxon>
        <taxon>Actinokineospora</taxon>
    </lineage>
</organism>